<feature type="chain" id="PRO_5013393555" evidence="2">
    <location>
        <begin position="20"/>
        <end position="690"/>
    </location>
</feature>
<proteinExistence type="predicted"/>
<gene>
    <name evidence="3" type="ORF">Fcan01_16652</name>
</gene>
<feature type="transmembrane region" description="Helical" evidence="1">
    <location>
        <begin position="591"/>
        <end position="616"/>
    </location>
</feature>
<sequence length="690" mass="79089">MAIILFVNCFLISVHFASTLTNFDHNPTCLLMSTLRSESRQSDLTLQYDNHLSFAHRSALVVKHLPSNITINTFFTWKMNCIEIVTFYESGNPAVFLHDLSNWGYQANVVIYTVFSVWAHNNLRRDDMVFSYLESFYTPIYLIQLNFWDDGIKIYSGFLHPTKLNWLKEWEIIPPPNGEAHVSLMSFPPGDALIRERRMSDNNQNRHRLPIEEETWVPFLQNDCENHRYFVSMERRCFAVNGPLLILQRKLNITFVPKRGPDIGVKYHIEKTLDYYVLYCQKNPTLLSLKISQFFTIIDPWIWTASILLSVYLGVTKLGGYSDIAAAFVRVSVLDGKRITWFGLLCIVAMNAVSFSYDAIITTDITTPLEKYVVKNIRELLTEFGFKLYGSPDSKNTTKWHLSVRKLSNEDDLVWKEEILPNHTCYNEFPGAAVFADSIAFDPTSDHIKNVLYFLRRQYTNVTCNIVKEIFYKRNIIWEFKYLGAEALYRNLQWLSSSGLFQLYATLWRFVDDANIRKHPVLEQKGIGALENLSVAFQLKLIFIPLAILGFFGEIAFCKGHLKILNTIKLSLGIVLETRLDPQAKKLSATFILSTMDLGICVIYITSGIILLLGAVKKNRMLCIIWLGAHGILFAMGVIVKIAYLTTGPRNVTILSIFGIATFFYFLVVVVSYIEELPVRGAQAGRKIST</sequence>
<evidence type="ECO:0000256" key="2">
    <source>
        <dbReference type="SAM" id="SignalP"/>
    </source>
</evidence>
<dbReference type="EMBL" id="LNIX01000011">
    <property type="protein sequence ID" value="OXA48693.1"/>
    <property type="molecule type" value="Genomic_DNA"/>
</dbReference>
<keyword evidence="1" id="KW-1133">Transmembrane helix</keyword>
<feature type="signal peptide" evidence="2">
    <location>
        <begin position="1"/>
        <end position="19"/>
    </location>
</feature>
<keyword evidence="4" id="KW-1185">Reference proteome</keyword>
<reference evidence="3 4" key="1">
    <citation type="submission" date="2015-12" db="EMBL/GenBank/DDBJ databases">
        <title>The genome of Folsomia candida.</title>
        <authorList>
            <person name="Faddeeva A."/>
            <person name="Derks M.F."/>
            <person name="Anvar Y."/>
            <person name="Smit S."/>
            <person name="Van Straalen N."/>
            <person name="Roelofs D."/>
        </authorList>
    </citation>
    <scope>NUCLEOTIDE SEQUENCE [LARGE SCALE GENOMIC DNA]</scope>
    <source>
        <strain evidence="3 4">VU population</strain>
        <tissue evidence="3">Whole body</tissue>
    </source>
</reference>
<feature type="transmembrane region" description="Helical" evidence="1">
    <location>
        <begin position="652"/>
        <end position="674"/>
    </location>
</feature>
<organism evidence="3 4">
    <name type="scientific">Folsomia candida</name>
    <name type="common">Springtail</name>
    <dbReference type="NCBI Taxonomy" id="158441"/>
    <lineage>
        <taxon>Eukaryota</taxon>
        <taxon>Metazoa</taxon>
        <taxon>Ecdysozoa</taxon>
        <taxon>Arthropoda</taxon>
        <taxon>Hexapoda</taxon>
        <taxon>Collembola</taxon>
        <taxon>Entomobryomorpha</taxon>
        <taxon>Isotomoidea</taxon>
        <taxon>Isotomidae</taxon>
        <taxon>Proisotominae</taxon>
        <taxon>Folsomia</taxon>
    </lineage>
</organism>
<accession>A0A226DTZ2</accession>
<dbReference type="AlphaFoldDB" id="A0A226DTZ2"/>
<name>A0A226DTZ2_FOLCA</name>
<protein>
    <submittedName>
        <fullName evidence="3">Uncharacterized protein</fullName>
    </submittedName>
</protein>
<keyword evidence="2" id="KW-0732">Signal</keyword>
<dbReference type="Proteomes" id="UP000198287">
    <property type="component" value="Unassembled WGS sequence"/>
</dbReference>
<comment type="caution">
    <text evidence="3">The sequence shown here is derived from an EMBL/GenBank/DDBJ whole genome shotgun (WGS) entry which is preliminary data.</text>
</comment>
<evidence type="ECO:0000313" key="3">
    <source>
        <dbReference type="EMBL" id="OXA48693.1"/>
    </source>
</evidence>
<keyword evidence="1" id="KW-0472">Membrane</keyword>
<evidence type="ECO:0000313" key="4">
    <source>
        <dbReference type="Proteomes" id="UP000198287"/>
    </source>
</evidence>
<feature type="transmembrane region" description="Helical" evidence="1">
    <location>
        <begin position="623"/>
        <end position="646"/>
    </location>
</feature>
<keyword evidence="1" id="KW-0812">Transmembrane</keyword>
<evidence type="ECO:0000256" key="1">
    <source>
        <dbReference type="SAM" id="Phobius"/>
    </source>
</evidence>